<proteinExistence type="predicted"/>
<evidence type="ECO:0000256" key="4">
    <source>
        <dbReference type="ARBA" id="ARBA00022989"/>
    </source>
</evidence>
<gene>
    <name evidence="10" type="ordered locus">Rvan_0827</name>
</gene>
<dbReference type="Proteomes" id="UP000001399">
    <property type="component" value="Chromosome"/>
</dbReference>
<evidence type="ECO:0000259" key="8">
    <source>
        <dbReference type="Pfam" id="PF02706"/>
    </source>
</evidence>
<protein>
    <submittedName>
        <fullName evidence="10">Lipopolysaccharide biosynthesis protein</fullName>
    </submittedName>
</protein>
<evidence type="ECO:0000259" key="9">
    <source>
        <dbReference type="Pfam" id="PF13807"/>
    </source>
</evidence>
<evidence type="ECO:0000256" key="2">
    <source>
        <dbReference type="ARBA" id="ARBA00022475"/>
    </source>
</evidence>
<feature type="coiled-coil region" evidence="6">
    <location>
        <begin position="277"/>
        <end position="311"/>
    </location>
</feature>
<dbReference type="eggNOG" id="COG3206">
    <property type="taxonomic scope" value="Bacteria"/>
</dbReference>
<dbReference type="STRING" id="648757.Rvan_0827"/>
<feature type="transmembrane region" description="Helical" evidence="7">
    <location>
        <begin position="344"/>
        <end position="368"/>
    </location>
</feature>
<feature type="transmembrane region" description="Helical" evidence="7">
    <location>
        <begin position="21"/>
        <end position="46"/>
    </location>
</feature>
<dbReference type="EMBL" id="CP002292">
    <property type="protein sequence ID" value="ADP70103.1"/>
    <property type="molecule type" value="Genomic_DNA"/>
</dbReference>
<dbReference type="AlphaFoldDB" id="E3I190"/>
<dbReference type="InterPro" id="IPR003856">
    <property type="entry name" value="LPS_length_determ_N"/>
</dbReference>
<comment type="subcellular location">
    <subcellularLocation>
        <location evidence="1">Cell membrane</location>
        <topology evidence="1">Multi-pass membrane protein</topology>
    </subcellularLocation>
</comment>
<dbReference type="Pfam" id="PF02706">
    <property type="entry name" value="Wzz"/>
    <property type="match status" value="1"/>
</dbReference>
<evidence type="ECO:0000313" key="11">
    <source>
        <dbReference type="Proteomes" id="UP000001399"/>
    </source>
</evidence>
<dbReference type="GO" id="GO:0004713">
    <property type="term" value="F:protein tyrosine kinase activity"/>
    <property type="evidence" value="ECO:0007669"/>
    <property type="project" value="TreeGrafter"/>
</dbReference>
<evidence type="ECO:0000313" key="10">
    <source>
        <dbReference type="EMBL" id="ADP70103.1"/>
    </source>
</evidence>
<keyword evidence="2" id="KW-1003">Cell membrane</keyword>
<feature type="domain" description="Polysaccharide chain length determinant N-terminal" evidence="8">
    <location>
        <begin position="12"/>
        <end position="102"/>
    </location>
</feature>
<reference evidence="11" key="1">
    <citation type="journal article" date="2011" name="J. Bacteriol.">
        <title>Genome sequences of eight morphologically diverse alphaproteobacteria.</title>
        <authorList>
            <consortium name="US DOE Joint Genome Institute"/>
            <person name="Brown P.J."/>
            <person name="Kysela D.T."/>
            <person name="Buechlein A."/>
            <person name="Hemmerich C."/>
            <person name="Brun Y.V."/>
        </authorList>
    </citation>
    <scope>NUCLEOTIDE SEQUENCE [LARGE SCALE GENOMIC DNA]</scope>
    <source>
        <strain evidence="11">ATCC 17100 / ATH 3.1.1 / DSM 162 / LMG 4299</strain>
    </source>
</reference>
<keyword evidence="3 7" id="KW-0812">Transmembrane</keyword>
<organism evidence="10 11">
    <name type="scientific">Rhodomicrobium vannielii (strain ATCC 17100 / DSM 162 / LMG 4299 / NCIMB 10020 / ATH 3.1.1)</name>
    <dbReference type="NCBI Taxonomy" id="648757"/>
    <lineage>
        <taxon>Bacteria</taxon>
        <taxon>Pseudomonadati</taxon>
        <taxon>Pseudomonadota</taxon>
        <taxon>Alphaproteobacteria</taxon>
        <taxon>Hyphomicrobiales</taxon>
        <taxon>Hyphomicrobiaceae</taxon>
        <taxon>Rhodomicrobium</taxon>
    </lineage>
</organism>
<feature type="domain" description="Tyrosine-protein kinase G-rich" evidence="9">
    <location>
        <begin position="293"/>
        <end position="365"/>
    </location>
</feature>
<keyword evidence="6" id="KW-0175">Coiled coil</keyword>
<accession>E3I190</accession>
<dbReference type="GO" id="GO:0005886">
    <property type="term" value="C:plasma membrane"/>
    <property type="evidence" value="ECO:0007669"/>
    <property type="project" value="UniProtKB-SubCell"/>
</dbReference>
<evidence type="ECO:0000256" key="7">
    <source>
        <dbReference type="SAM" id="Phobius"/>
    </source>
</evidence>
<dbReference type="RefSeq" id="WP_013418507.1">
    <property type="nucleotide sequence ID" value="NC_014664.1"/>
</dbReference>
<dbReference type="PANTHER" id="PTHR32309">
    <property type="entry name" value="TYROSINE-PROTEIN KINASE"/>
    <property type="match status" value="1"/>
</dbReference>
<dbReference type="InterPro" id="IPR032807">
    <property type="entry name" value="GNVR"/>
</dbReference>
<dbReference type="InterPro" id="IPR050445">
    <property type="entry name" value="Bact_polysacc_biosynth/exp"/>
</dbReference>
<keyword evidence="5 7" id="KW-0472">Membrane</keyword>
<dbReference type="KEGG" id="rva:Rvan_0827"/>
<dbReference type="Pfam" id="PF13807">
    <property type="entry name" value="GNVR"/>
    <property type="match status" value="1"/>
</dbReference>
<keyword evidence="11" id="KW-1185">Reference proteome</keyword>
<evidence type="ECO:0000256" key="1">
    <source>
        <dbReference type="ARBA" id="ARBA00004651"/>
    </source>
</evidence>
<keyword evidence="4 7" id="KW-1133">Transmembrane helix</keyword>
<evidence type="ECO:0000256" key="6">
    <source>
        <dbReference type="SAM" id="Coils"/>
    </source>
</evidence>
<evidence type="ECO:0000256" key="5">
    <source>
        <dbReference type="ARBA" id="ARBA00023136"/>
    </source>
</evidence>
<dbReference type="HOGENOM" id="CLU_696138_0_0_5"/>
<sequence>MHDVVAQSDDREINFRKILAALFANVRLVLAAAGTGVVLAVLLILVSNPVYKATAKVLIDTRQQNILSSEELVKSAIFDTSAIDTQVELLTSGSVARRALADLSEKSAPGEMKRQTFTDKEIRAFLANLSVARKGLTYVLDVTFAARNAAEAANAANVIVKAYIDEAASADMNAAQKANAWLQGRIKTLEPEVIRLEKQIQDYKAVNGLVSLGEQTVEERNLVEYIGQLGLAKAALAEAQAKRDLDQSKSAMSLQSQDAYSIARTKVSLMERGLETLRAEVVNRREKELQLQEMNREATAAKELYASLLKRQREIEAQESRSAAYARVVQEALPPAWPSWPPKALLLLAGAFIGFVAGTLLVVARLVARFRGITLRSLRLALDGGTPHAPPAGRNA</sequence>
<name>E3I190_RHOVT</name>
<dbReference type="PANTHER" id="PTHR32309:SF13">
    <property type="entry name" value="FERRIC ENTEROBACTIN TRANSPORT PROTEIN FEPE"/>
    <property type="match status" value="1"/>
</dbReference>
<evidence type="ECO:0000256" key="3">
    <source>
        <dbReference type="ARBA" id="ARBA00022692"/>
    </source>
</evidence>
<dbReference type="OrthoDB" id="230260at2"/>